<keyword evidence="2" id="KW-1185">Reference proteome</keyword>
<dbReference type="Proteomes" id="UP000824881">
    <property type="component" value="Unassembled WGS sequence"/>
</dbReference>
<proteinExistence type="predicted"/>
<reference evidence="1 2" key="1">
    <citation type="journal article" date="2021" name="Appl. Environ. Microbiol.">
        <title>Genetic linkage and physical mapping for an oyster mushroom Pleurotus cornucopiae and QTL analysis for the trait cap color.</title>
        <authorList>
            <person name="Zhang Y."/>
            <person name="Gao W."/>
            <person name="Sonnenberg A."/>
            <person name="Chen Q."/>
            <person name="Zhang J."/>
            <person name="Huang C."/>
        </authorList>
    </citation>
    <scope>NUCLEOTIDE SEQUENCE [LARGE SCALE GENOMIC DNA]</scope>
    <source>
        <strain evidence="1">CCMSSC00406</strain>
    </source>
</reference>
<evidence type="ECO:0000313" key="2">
    <source>
        <dbReference type="Proteomes" id="UP000824881"/>
    </source>
</evidence>
<accession>A0ACB7J6S2</accession>
<protein>
    <submittedName>
        <fullName evidence="1">Uncharacterized protein</fullName>
    </submittedName>
</protein>
<name>A0ACB7J6S2_PLECO</name>
<sequence length="730" mass="80792">MSLFAPAPPPPTKLGRYRLLSPNAGIRVSPLQLGAMSIGDKWDSVGMGSMTKEQSFKLLNAYFDAGGNFIDTANNYQDETSEQFIGEWVEQRGIRNQLVISTKYTAFYKRADPNVTIGVNYLGNNVKSMSVSLDDSLKKLRTTYVDIFYVHWWDYDTSIPELMNGLHNLVTQGKVLYLGASDTPAWVVAKANQYARDHGKTPFSIYQGAWNVMDRSFERDIIPMARDEGLALAPWNVLGGGKFRTDEEEKRRLESGEKGRTFASPEWLRNETEVKVSRALEKVAKEVGAKQITAVAIAYLQQKAPFVFPIVGGRKVEHLLGNLEALDITLSKEQIAYLESIVPVDPGFPNFLIGDGTTYGPMFTSAAYVEQRPLHSGLQSGTHRQIVGSRAAALETLLVLRQIVSKARFSNIDQLVEIIRHAGRQLVEAQPKEHTVGNTVRKVLHHIREEYNTATHGGALAQPRSAFSIAKFLVQGQPRQQNVALKSSDNKQPLKENDADDPDSFAKGLKPVLMEAIQDVLDELETVYDNVSKNAKDHIHSDEIILTLGMSRTVEAFLKSAAHHRNYTVIVAETGPSGHDMGKALSSSGISTFLVPDSSIFALMSRVNKVIIGAHAILANGGIFAVSGSLLAATAAREHSTPIVVCAGQFKFTPLWNLYHEYGALDFGDPSNVLGFEEGDLVDKVDVVNPYYDYVRPELIDVFITNYGDHPPSSIYRLIKETYDDEDIEL</sequence>
<comment type="caution">
    <text evidence="1">The sequence shown here is derived from an EMBL/GenBank/DDBJ whole genome shotgun (WGS) entry which is preliminary data.</text>
</comment>
<organism evidence="1 2">
    <name type="scientific">Pleurotus cornucopiae</name>
    <name type="common">Cornucopia mushroom</name>
    <dbReference type="NCBI Taxonomy" id="5321"/>
    <lineage>
        <taxon>Eukaryota</taxon>
        <taxon>Fungi</taxon>
        <taxon>Dikarya</taxon>
        <taxon>Basidiomycota</taxon>
        <taxon>Agaricomycotina</taxon>
        <taxon>Agaricomycetes</taxon>
        <taxon>Agaricomycetidae</taxon>
        <taxon>Agaricales</taxon>
        <taxon>Pleurotineae</taxon>
        <taxon>Pleurotaceae</taxon>
        <taxon>Pleurotus</taxon>
    </lineage>
</organism>
<gene>
    <name evidence="1" type="ORF">CCMSSC00406_0005113</name>
</gene>
<dbReference type="EMBL" id="WQMT02000002">
    <property type="protein sequence ID" value="KAG9226202.1"/>
    <property type="molecule type" value="Genomic_DNA"/>
</dbReference>
<evidence type="ECO:0000313" key="1">
    <source>
        <dbReference type="EMBL" id="KAG9226202.1"/>
    </source>
</evidence>